<evidence type="ECO:0000313" key="2">
    <source>
        <dbReference type="EMBL" id="QLG61994.1"/>
    </source>
</evidence>
<proteinExistence type="predicted"/>
<gene>
    <name evidence="2" type="ORF">HUG12_09775</name>
</gene>
<feature type="transmembrane region" description="Helical" evidence="1">
    <location>
        <begin position="37"/>
        <end position="54"/>
    </location>
</feature>
<keyword evidence="3" id="KW-1185">Reference proteome</keyword>
<keyword evidence="1" id="KW-0812">Transmembrane</keyword>
<name>A0A7D5LAR5_9EURY</name>
<evidence type="ECO:0000313" key="3">
    <source>
        <dbReference type="Proteomes" id="UP000509626"/>
    </source>
</evidence>
<keyword evidence="1" id="KW-0472">Membrane</keyword>
<dbReference type="GeneID" id="56037748"/>
<accession>A0A7D5LAR5</accession>
<dbReference type="Proteomes" id="UP000509626">
    <property type="component" value="Chromosome"/>
</dbReference>
<feature type="transmembrane region" description="Helical" evidence="1">
    <location>
        <begin position="7"/>
        <end position="31"/>
    </location>
</feature>
<dbReference type="EMBL" id="CP058579">
    <property type="protein sequence ID" value="QLG61994.1"/>
    <property type="molecule type" value="Genomic_DNA"/>
</dbReference>
<keyword evidence="1" id="KW-1133">Transmembrane helix</keyword>
<dbReference type="AlphaFoldDB" id="A0A7D5LAR5"/>
<evidence type="ECO:0000256" key="1">
    <source>
        <dbReference type="SAM" id="Phobius"/>
    </source>
</evidence>
<protein>
    <submittedName>
        <fullName evidence="2">Uncharacterized protein</fullName>
    </submittedName>
</protein>
<dbReference type="RefSeq" id="WP_179268579.1">
    <property type="nucleotide sequence ID" value="NZ_CP058579.1"/>
</dbReference>
<dbReference type="KEGG" id="halu:HUG12_09775"/>
<sequence>MTALADYAEFFAVSLTSGFVYFFSGGLITAGLETGDLLVGGMGVLGLFGSLGVTHELAKEYGEKDDEA</sequence>
<reference evidence="2 3" key="1">
    <citation type="submission" date="2020-06" db="EMBL/GenBank/DDBJ databases">
        <title>NJ-3-1, isolated from saline soil.</title>
        <authorList>
            <person name="Cui H.L."/>
            <person name="Shi X."/>
        </authorList>
    </citation>
    <scope>NUCLEOTIDE SEQUENCE [LARGE SCALE GENOMIC DNA]</scope>
    <source>
        <strain evidence="2 3">NJ-3-1</strain>
    </source>
</reference>
<organism evidence="2 3">
    <name type="scientific">Halorarum salinum</name>
    <dbReference type="NCBI Taxonomy" id="2743089"/>
    <lineage>
        <taxon>Archaea</taxon>
        <taxon>Methanobacteriati</taxon>
        <taxon>Methanobacteriota</taxon>
        <taxon>Stenosarchaea group</taxon>
        <taxon>Halobacteria</taxon>
        <taxon>Halobacteriales</taxon>
        <taxon>Haloferacaceae</taxon>
        <taxon>Halorarum</taxon>
    </lineage>
</organism>